<evidence type="ECO:0000256" key="1">
    <source>
        <dbReference type="SAM" id="SignalP"/>
    </source>
</evidence>
<name>A0A224YHX6_9ACAR</name>
<feature type="chain" id="PRO_5011968332" description="Transmembrane protein" evidence="1">
    <location>
        <begin position="20"/>
        <end position="176"/>
    </location>
</feature>
<reference evidence="2" key="1">
    <citation type="journal article" date="2017" name="Parasit. Vectors">
        <title>Sialotranscriptomics of Rhipicephalus zambeziensis reveals intricate expression profiles of secretory proteins and suggests tight temporal transcriptional regulation during blood-feeding.</title>
        <authorList>
            <person name="de Castro M.H."/>
            <person name="de Klerk D."/>
            <person name="Pienaar R."/>
            <person name="Rees D.J.G."/>
            <person name="Mans B.J."/>
        </authorList>
    </citation>
    <scope>NUCLEOTIDE SEQUENCE</scope>
    <source>
        <tissue evidence="2">Salivary glands</tissue>
    </source>
</reference>
<organism evidence="2">
    <name type="scientific">Rhipicephalus zambeziensis</name>
    <dbReference type="NCBI Taxonomy" id="60191"/>
    <lineage>
        <taxon>Eukaryota</taxon>
        <taxon>Metazoa</taxon>
        <taxon>Ecdysozoa</taxon>
        <taxon>Arthropoda</taxon>
        <taxon>Chelicerata</taxon>
        <taxon>Arachnida</taxon>
        <taxon>Acari</taxon>
        <taxon>Parasitiformes</taxon>
        <taxon>Ixodida</taxon>
        <taxon>Ixodoidea</taxon>
        <taxon>Ixodidae</taxon>
        <taxon>Rhipicephalinae</taxon>
        <taxon>Rhipicephalus</taxon>
        <taxon>Rhipicephalus</taxon>
    </lineage>
</organism>
<dbReference type="EMBL" id="GFPF01002234">
    <property type="protein sequence ID" value="MAA13380.1"/>
    <property type="molecule type" value="Transcribed_RNA"/>
</dbReference>
<protein>
    <recommendedName>
        <fullName evidence="3">Transmembrane protein</fullName>
    </recommendedName>
</protein>
<evidence type="ECO:0000313" key="2">
    <source>
        <dbReference type="EMBL" id="MAA13380.1"/>
    </source>
</evidence>
<evidence type="ECO:0008006" key="3">
    <source>
        <dbReference type="Google" id="ProtNLM"/>
    </source>
</evidence>
<proteinExistence type="predicted"/>
<dbReference type="AlphaFoldDB" id="A0A224YHX6"/>
<sequence length="176" mass="19813">MRNALALMFFPLFFHPTAALLRASSPMPLGAENFFFFVLSVSSSLSPDSFSHCASFLKCIPPFFESSLPLLTVACLSFHYASALSTFFRASLCRSLSRQTFISFRSSRAPRARFLRNKQDKRGTSAGSCCLRNFFSCCSCLHPPSRSAREGEMFPLPCLERHVVDSLLPRHRRALR</sequence>
<feature type="signal peptide" evidence="1">
    <location>
        <begin position="1"/>
        <end position="19"/>
    </location>
</feature>
<accession>A0A224YHX6</accession>
<keyword evidence="1" id="KW-0732">Signal</keyword>